<dbReference type="Gene3D" id="3.40.190.10">
    <property type="entry name" value="Periplasmic binding protein-like II"/>
    <property type="match status" value="2"/>
</dbReference>
<dbReference type="PROSITE" id="PS51257">
    <property type="entry name" value="PROKAR_LIPOPROTEIN"/>
    <property type="match status" value="1"/>
</dbReference>
<dbReference type="RefSeq" id="WP_186877426.1">
    <property type="nucleotide sequence ID" value="NZ_JACOPN010000001.1"/>
</dbReference>
<keyword evidence="1" id="KW-0732">Signal</keyword>
<dbReference type="PANTHER" id="PTHR43649:SF12">
    <property type="entry name" value="DIACETYLCHITOBIOSE BINDING PROTEIN DASA"/>
    <property type="match status" value="1"/>
</dbReference>
<feature type="chain" id="PRO_5035146548" evidence="1">
    <location>
        <begin position="19"/>
        <end position="475"/>
    </location>
</feature>
<gene>
    <name evidence="2" type="ORF">H8S55_00945</name>
</gene>
<feature type="signal peptide" evidence="1">
    <location>
        <begin position="1"/>
        <end position="18"/>
    </location>
</feature>
<dbReference type="PANTHER" id="PTHR43649">
    <property type="entry name" value="ARABINOSE-BINDING PROTEIN-RELATED"/>
    <property type="match status" value="1"/>
</dbReference>
<name>A0A8J6M150_9FIRM</name>
<protein>
    <submittedName>
        <fullName evidence="2">Extracellular solute-binding protein</fullName>
    </submittedName>
</protein>
<reference evidence="2" key="1">
    <citation type="submission" date="2020-08" db="EMBL/GenBank/DDBJ databases">
        <title>Genome public.</title>
        <authorList>
            <person name="Liu C."/>
            <person name="Sun Q."/>
        </authorList>
    </citation>
    <scope>NUCLEOTIDE SEQUENCE</scope>
    <source>
        <strain evidence="2">BX5</strain>
    </source>
</reference>
<evidence type="ECO:0000313" key="2">
    <source>
        <dbReference type="EMBL" id="MBC5715904.1"/>
    </source>
</evidence>
<dbReference type="SUPFAM" id="SSF53850">
    <property type="entry name" value="Periplasmic binding protein-like II"/>
    <property type="match status" value="1"/>
</dbReference>
<sequence>MKKLLALALAASMTVSLASCGKTGGDSGSAGSASSTPAATGEFNWRAYEGTELNVLFSEHTYADAVKAKLNDFQDLTGIKVNLTTMPESNYYEKLNVELASKSGSIDVFMTGAYQAWEYATAGYMEPLEGYIENSSLTSADYDYDDFIDGVIDALKWDCVPGHAVGTGSQWALPMGWEINILTYNKQILADHNITPPKTAEELLAAATALKEFDGSGTYGLALRGTADWGTIHPAYMSMYTTWGAKDFEIEDGKLVSKVNSPEAIAMTEYWVNLVKNGSAPQWATYGWEMAGADLGAGKAAMMWDADRGGYTQNVAGASAQSGNLAFGTVPYPTDAGKTEADMKSNLWVWSMAMNSASQNKEAAWYFLQYFTSKDFMQWSGTEGACTDTPRESVLSSDEYVKCLSDAEGYYEAFNTVKDTASIYFTAQPYFTETTTEWAKTLQELVTTNKYSSVEEAMNQLADTMTQMVSDLDVG</sequence>
<dbReference type="InterPro" id="IPR006059">
    <property type="entry name" value="SBP"/>
</dbReference>
<accession>A0A8J6M150</accession>
<dbReference type="AlphaFoldDB" id="A0A8J6M150"/>
<comment type="caution">
    <text evidence="2">The sequence shown here is derived from an EMBL/GenBank/DDBJ whole genome shotgun (WGS) entry which is preliminary data.</text>
</comment>
<keyword evidence="3" id="KW-1185">Reference proteome</keyword>
<proteinExistence type="predicted"/>
<dbReference type="Proteomes" id="UP000602260">
    <property type="component" value="Unassembled WGS sequence"/>
</dbReference>
<dbReference type="InterPro" id="IPR050490">
    <property type="entry name" value="Bact_solute-bd_prot1"/>
</dbReference>
<dbReference type="EMBL" id="JACOPN010000001">
    <property type="protein sequence ID" value="MBC5715904.1"/>
    <property type="molecule type" value="Genomic_DNA"/>
</dbReference>
<evidence type="ECO:0000313" key="3">
    <source>
        <dbReference type="Proteomes" id="UP000602260"/>
    </source>
</evidence>
<organism evidence="2 3">
    <name type="scientific">Flintibacter faecis</name>
    <dbReference type="NCBI Taxonomy" id="2763047"/>
    <lineage>
        <taxon>Bacteria</taxon>
        <taxon>Bacillati</taxon>
        <taxon>Bacillota</taxon>
        <taxon>Clostridia</taxon>
        <taxon>Eubacteriales</taxon>
        <taxon>Flintibacter</taxon>
    </lineage>
</organism>
<dbReference type="Pfam" id="PF01547">
    <property type="entry name" value="SBP_bac_1"/>
    <property type="match status" value="1"/>
</dbReference>
<evidence type="ECO:0000256" key="1">
    <source>
        <dbReference type="SAM" id="SignalP"/>
    </source>
</evidence>